<dbReference type="GO" id="GO:0016705">
    <property type="term" value="F:oxidoreductase activity, acting on paired donors, with incorporation or reduction of molecular oxygen"/>
    <property type="evidence" value="ECO:0007669"/>
    <property type="project" value="InterPro"/>
</dbReference>
<keyword evidence="9" id="KW-1185">Reference proteome</keyword>
<dbReference type="InterPro" id="IPR002397">
    <property type="entry name" value="Cyt_P450_B"/>
</dbReference>
<dbReference type="GO" id="GO:0005506">
    <property type="term" value="F:iron ion binding"/>
    <property type="evidence" value="ECO:0007669"/>
    <property type="project" value="InterPro"/>
</dbReference>
<keyword evidence="4 7" id="KW-0560">Oxidoreductase</keyword>
<dbReference type="PANTHER" id="PTHR46696:SF1">
    <property type="entry name" value="CYTOCHROME P450 YJIB-RELATED"/>
    <property type="match status" value="1"/>
</dbReference>
<evidence type="ECO:0000256" key="6">
    <source>
        <dbReference type="ARBA" id="ARBA00023033"/>
    </source>
</evidence>
<dbReference type="EMBL" id="BMMW01000002">
    <property type="protein sequence ID" value="GGK46166.1"/>
    <property type="molecule type" value="Genomic_DNA"/>
</dbReference>
<dbReference type="PANTHER" id="PTHR46696">
    <property type="entry name" value="P450, PUTATIVE (EUROFUNG)-RELATED"/>
    <property type="match status" value="1"/>
</dbReference>
<evidence type="ECO:0000256" key="1">
    <source>
        <dbReference type="ARBA" id="ARBA00010617"/>
    </source>
</evidence>
<keyword evidence="3 7" id="KW-0479">Metal-binding</keyword>
<dbReference type="GO" id="GO:0004497">
    <property type="term" value="F:monooxygenase activity"/>
    <property type="evidence" value="ECO:0007669"/>
    <property type="project" value="UniProtKB-KW"/>
</dbReference>
<evidence type="ECO:0000256" key="2">
    <source>
        <dbReference type="ARBA" id="ARBA00022617"/>
    </source>
</evidence>
<evidence type="ECO:0000313" key="8">
    <source>
        <dbReference type="EMBL" id="GGK46166.1"/>
    </source>
</evidence>
<keyword evidence="6 7" id="KW-0503">Monooxygenase</keyword>
<reference evidence="8" key="1">
    <citation type="journal article" date="2014" name="Int. J. Syst. Evol. Microbiol.">
        <title>Complete genome sequence of Corynebacterium casei LMG S-19264T (=DSM 44701T), isolated from a smear-ripened cheese.</title>
        <authorList>
            <consortium name="US DOE Joint Genome Institute (JGI-PGF)"/>
            <person name="Walter F."/>
            <person name="Albersmeier A."/>
            <person name="Kalinowski J."/>
            <person name="Ruckert C."/>
        </authorList>
    </citation>
    <scope>NUCLEOTIDE SEQUENCE</scope>
    <source>
        <strain evidence="8">CGMCC 4.7278</strain>
    </source>
</reference>
<dbReference type="SUPFAM" id="SSF48264">
    <property type="entry name" value="Cytochrome P450"/>
    <property type="match status" value="1"/>
</dbReference>
<evidence type="ECO:0000256" key="7">
    <source>
        <dbReference type="RuleBase" id="RU000461"/>
    </source>
</evidence>
<dbReference type="InterPro" id="IPR036396">
    <property type="entry name" value="Cyt_P450_sf"/>
</dbReference>
<evidence type="ECO:0000256" key="3">
    <source>
        <dbReference type="ARBA" id="ARBA00022723"/>
    </source>
</evidence>
<dbReference type="Gene3D" id="1.10.630.10">
    <property type="entry name" value="Cytochrome P450"/>
    <property type="match status" value="1"/>
</dbReference>
<evidence type="ECO:0000256" key="4">
    <source>
        <dbReference type="ARBA" id="ARBA00023002"/>
    </source>
</evidence>
<evidence type="ECO:0000256" key="5">
    <source>
        <dbReference type="ARBA" id="ARBA00023004"/>
    </source>
</evidence>
<organism evidence="8 9">
    <name type="scientific">Nocardia camponoti</name>
    <dbReference type="NCBI Taxonomy" id="1616106"/>
    <lineage>
        <taxon>Bacteria</taxon>
        <taxon>Bacillati</taxon>
        <taxon>Actinomycetota</taxon>
        <taxon>Actinomycetes</taxon>
        <taxon>Mycobacteriales</taxon>
        <taxon>Nocardiaceae</taxon>
        <taxon>Nocardia</taxon>
    </lineage>
</organism>
<dbReference type="Pfam" id="PF00067">
    <property type="entry name" value="p450"/>
    <property type="match status" value="1"/>
</dbReference>
<comment type="similarity">
    <text evidence="1 7">Belongs to the cytochrome P450 family.</text>
</comment>
<gene>
    <name evidence="8" type="ORF">GCM10011591_16970</name>
</gene>
<evidence type="ECO:0008006" key="10">
    <source>
        <dbReference type="Google" id="ProtNLM"/>
    </source>
</evidence>
<keyword evidence="2 7" id="KW-0349">Heme</keyword>
<dbReference type="GO" id="GO:0020037">
    <property type="term" value="F:heme binding"/>
    <property type="evidence" value="ECO:0007669"/>
    <property type="project" value="InterPro"/>
</dbReference>
<dbReference type="AlphaFoldDB" id="A0A917QE29"/>
<reference evidence="8" key="2">
    <citation type="submission" date="2020-09" db="EMBL/GenBank/DDBJ databases">
        <authorList>
            <person name="Sun Q."/>
            <person name="Zhou Y."/>
        </authorList>
    </citation>
    <scope>NUCLEOTIDE SEQUENCE</scope>
    <source>
        <strain evidence="8">CGMCC 4.7278</strain>
    </source>
</reference>
<dbReference type="CDD" id="cd00302">
    <property type="entry name" value="cytochrome_P450"/>
    <property type="match status" value="1"/>
</dbReference>
<protein>
    <recommendedName>
        <fullName evidence="10">Cytochrome P450</fullName>
    </recommendedName>
</protein>
<dbReference type="PRINTS" id="PR00385">
    <property type="entry name" value="P450"/>
</dbReference>
<dbReference type="InterPro" id="IPR001128">
    <property type="entry name" value="Cyt_P450"/>
</dbReference>
<name>A0A917QE29_9NOCA</name>
<accession>A0A917QE29</accession>
<comment type="caution">
    <text evidence="8">The sequence shown here is derived from an EMBL/GenBank/DDBJ whole genome shotgun (WGS) entry which is preliminary data.</text>
</comment>
<keyword evidence="5 7" id="KW-0408">Iron</keyword>
<dbReference type="PRINTS" id="PR00359">
    <property type="entry name" value="BP450"/>
</dbReference>
<dbReference type="PROSITE" id="PS00086">
    <property type="entry name" value="CYTOCHROME_P450"/>
    <property type="match status" value="1"/>
</dbReference>
<dbReference type="Proteomes" id="UP000612956">
    <property type="component" value="Unassembled WGS sequence"/>
</dbReference>
<evidence type="ECO:0000313" key="9">
    <source>
        <dbReference type="Proteomes" id="UP000612956"/>
    </source>
</evidence>
<dbReference type="InterPro" id="IPR017972">
    <property type="entry name" value="Cyt_P450_CS"/>
</dbReference>
<sequence>MGMVRSTTGFTVDFPRFLARTDLFDVARLDCGGVWSKARRHELTLLAAGQPWLPVLLLLGRFARPIRKVPKLGWFVADPLVARQIYNDSTHFSIVAEGAAGHWWGQVIGEWVQDLFEGPGHTKLRTTVRDLFVQSHTDALVDRVIGPELADITARLNAGETVDIAERARVLVGRSVSDLVGMTRDDIAAAFPGDHTDDELFGKLFDHVEELVNLGFGTMASTTLDPAAVARARELATQLAANVPVAYETAAANTTLGRCRELGLDVEHASGLAILMAAAGTDTMASAMSRMIALLIDTGEQDVLRANPDRVPDAVREALRVTSPAYLVGRSVVADTTVAGRDLRAGEHVKILTWTIDNAVGEFSVSRDYVPETRQLWFGGGRHLCLGAQLVHSELAALLTALLATNQRWHIVERRYRPKVFIPTYEKLRIKSESPTPIRE</sequence>
<proteinExistence type="inferred from homology"/>